<reference evidence="1 2" key="1">
    <citation type="journal article" date="2011" name="Front. Microbiol.">
        <title>Genomic signatures of strain selection and enhancement in Bacillus atrophaeus var. globigii, a historical biowarfare simulant.</title>
        <authorList>
            <person name="Gibbons H.S."/>
            <person name="Broomall S.M."/>
            <person name="McNew L.A."/>
            <person name="Daligault H."/>
            <person name="Chapman C."/>
            <person name="Bruce D."/>
            <person name="Karavis M."/>
            <person name="Krepps M."/>
            <person name="McGregor P.A."/>
            <person name="Hong C."/>
            <person name="Park K.H."/>
            <person name="Akmal A."/>
            <person name="Feldman A."/>
            <person name="Lin J.S."/>
            <person name="Chang W.E."/>
            <person name="Higgs B.W."/>
            <person name="Demirev P."/>
            <person name="Lindquist J."/>
            <person name="Liem A."/>
            <person name="Fochler E."/>
            <person name="Read T.D."/>
            <person name="Tapia R."/>
            <person name="Johnson S."/>
            <person name="Bishop-Lilly K.A."/>
            <person name="Detter C."/>
            <person name="Han C."/>
            <person name="Sozhamannan S."/>
            <person name="Rosenzweig C.N."/>
            <person name="Skowronski E.W."/>
        </authorList>
    </citation>
    <scope>NUCLEOTIDE SEQUENCE [LARGE SCALE GENOMIC DNA]</scope>
    <source>
        <strain evidence="1 2">1942</strain>
    </source>
</reference>
<sequence length="161" mass="18187">MYYPVEYPLTRETNYYDQLFEESGDLTLYSGEYYTFHSDIEMSRQQEATLTKTVLSFNYPYCANWKCKKRLYRVYLEVKVPQSIASSVQGSLDRCMEQAKVVIAQILLPFATPATMSGLPGAIPGALAAGTKKFTSCVATNPKIYPHINKIKLSIKTNKNA</sequence>
<keyword evidence="2" id="KW-1185">Reference proteome</keyword>
<protein>
    <submittedName>
        <fullName evidence="1">Uncharacterized protein</fullName>
    </submittedName>
</protein>
<gene>
    <name evidence="1" type="ordered locus">BATR1942_07795</name>
</gene>
<organism evidence="1 2">
    <name type="scientific">Bacillus atrophaeus (strain 1942)</name>
    <dbReference type="NCBI Taxonomy" id="720555"/>
    <lineage>
        <taxon>Bacteria</taxon>
        <taxon>Bacillati</taxon>
        <taxon>Bacillota</taxon>
        <taxon>Bacilli</taxon>
        <taxon>Bacillales</taxon>
        <taxon>Bacillaceae</taxon>
        <taxon>Bacillus</taxon>
    </lineage>
</organism>
<accession>A0ABN3ZCF2</accession>
<name>A0ABN3ZCF2_BACA1</name>
<evidence type="ECO:0000313" key="1">
    <source>
        <dbReference type="EMBL" id="ADP32498.1"/>
    </source>
</evidence>
<dbReference type="EMBL" id="CP002207">
    <property type="protein sequence ID" value="ADP32498.1"/>
    <property type="molecule type" value="Genomic_DNA"/>
</dbReference>
<dbReference type="RefSeq" id="WP_013390552.1">
    <property type="nucleotide sequence ID" value="NC_014639.1"/>
</dbReference>
<dbReference type="Proteomes" id="UP000006867">
    <property type="component" value="Chromosome"/>
</dbReference>
<proteinExistence type="predicted"/>
<evidence type="ECO:0000313" key="2">
    <source>
        <dbReference type="Proteomes" id="UP000006867"/>
    </source>
</evidence>